<reference evidence="13" key="1">
    <citation type="journal article" date="2019" name="Int. J. Syst. Evol. Microbiol.">
        <title>The Global Catalogue of Microorganisms (GCM) 10K type strain sequencing project: providing services to taxonomists for standard genome sequencing and annotation.</title>
        <authorList>
            <consortium name="The Broad Institute Genomics Platform"/>
            <consortium name="The Broad Institute Genome Sequencing Center for Infectious Disease"/>
            <person name="Wu L."/>
            <person name="Ma J."/>
        </authorList>
    </citation>
    <scope>NUCLEOTIDE SEQUENCE [LARGE SCALE GENOMIC DNA]</scope>
    <source>
        <strain evidence="13">JCM 16540</strain>
    </source>
</reference>
<dbReference type="PANTHER" id="PTHR45765:SF1">
    <property type="entry name" value="METHIONINE--TRNA LIGASE, CYTOPLASMIC"/>
    <property type="match status" value="1"/>
</dbReference>
<keyword evidence="9" id="KW-0963">Cytoplasm</keyword>
<protein>
    <recommendedName>
        <fullName evidence="9">Methionine--tRNA ligase</fullName>
        <ecNumber evidence="9">6.1.1.10</ecNumber>
    </recommendedName>
    <alternativeName>
        <fullName evidence="9">Methionyl-tRNA synthetase</fullName>
        <shortName evidence="9">MetRS</shortName>
    </alternativeName>
</protein>
<dbReference type="SUPFAM" id="SSF47323">
    <property type="entry name" value="Anticodon-binding domain of a subclass of class I aminoacyl-tRNA synthetases"/>
    <property type="match status" value="1"/>
</dbReference>
<evidence type="ECO:0000256" key="9">
    <source>
        <dbReference type="HAMAP-Rule" id="MF_00098"/>
    </source>
</evidence>
<dbReference type="PANTHER" id="PTHR45765">
    <property type="entry name" value="METHIONINE--TRNA LIGASE"/>
    <property type="match status" value="1"/>
</dbReference>
<evidence type="ECO:0000313" key="12">
    <source>
        <dbReference type="EMBL" id="GAA3571881.1"/>
    </source>
</evidence>
<comment type="similarity">
    <text evidence="2 9">Belongs to the class-I aminoacyl-tRNA synthetase family. MetG type 1 subfamily.</text>
</comment>
<dbReference type="InterPro" id="IPR015413">
    <property type="entry name" value="Methionyl/Leucyl_tRNA_Synth"/>
</dbReference>
<keyword evidence="5 9" id="KW-0067">ATP-binding</keyword>
<feature type="binding site" evidence="9">
    <location>
        <position position="350"/>
    </location>
    <ligand>
        <name>ATP</name>
        <dbReference type="ChEBI" id="CHEBI:30616"/>
    </ligand>
</feature>
<feature type="domain" description="Methionyl/Leucyl tRNA synthetase" evidence="10">
    <location>
        <begin position="5"/>
        <end position="410"/>
    </location>
</feature>
<dbReference type="PRINTS" id="PR01041">
    <property type="entry name" value="TRNASYNTHMET"/>
</dbReference>
<feature type="binding site" evidence="9">
    <location>
        <position position="143"/>
    </location>
    <ligand>
        <name>Zn(2+)</name>
        <dbReference type="ChEBI" id="CHEBI:29105"/>
    </ligand>
</feature>
<proteinExistence type="inferred from homology"/>
<keyword evidence="9" id="KW-0862">Zinc</keyword>
<evidence type="ECO:0000256" key="5">
    <source>
        <dbReference type="ARBA" id="ARBA00022840"/>
    </source>
</evidence>
<dbReference type="InterPro" id="IPR009080">
    <property type="entry name" value="tRNAsynth_Ia_anticodon-bd"/>
</dbReference>
<dbReference type="Pfam" id="PF19303">
    <property type="entry name" value="Anticodon_3"/>
    <property type="match status" value="1"/>
</dbReference>
<dbReference type="Pfam" id="PF09334">
    <property type="entry name" value="tRNA-synt_1g"/>
    <property type="match status" value="1"/>
</dbReference>
<keyword evidence="4 9" id="KW-0547">Nucleotide-binding</keyword>
<dbReference type="Gene3D" id="3.40.50.620">
    <property type="entry name" value="HUPs"/>
    <property type="match status" value="1"/>
</dbReference>
<comment type="caution">
    <text evidence="12">The sequence shown here is derived from an EMBL/GenBank/DDBJ whole genome shotgun (WGS) entry which is preliminary data.</text>
</comment>
<evidence type="ECO:0000256" key="8">
    <source>
        <dbReference type="ARBA" id="ARBA00047364"/>
    </source>
</evidence>
<evidence type="ECO:0000256" key="3">
    <source>
        <dbReference type="ARBA" id="ARBA00022598"/>
    </source>
</evidence>
<keyword evidence="6 9" id="KW-0648">Protein biosynthesis</keyword>
<dbReference type="GO" id="GO:0016874">
    <property type="term" value="F:ligase activity"/>
    <property type="evidence" value="ECO:0007669"/>
    <property type="project" value="UniProtKB-KW"/>
</dbReference>
<evidence type="ECO:0000256" key="4">
    <source>
        <dbReference type="ARBA" id="ARBA00022741"/>
    </source>
</evidence>
<dbReference type="NCBIfam" id="TIGR00398">
    <property type="entry name" value="metG"/>
    <property type="match status" value="1"/>
</dbReference>
<dbReference type="SUPFAM" id="SSF52374">
    <property type="entry name" value="Nucleotidylyl transferase"/>
    <property type="match status" value="1"/>
</dbReference>
<sequence>MARILTAVAWPYANGPRHIGHVSGFGVPSDVFSRFMRMSGHDVLMVSGTDEHGTPIGVQAEREGLTNREAADKYNRVIVEDLQGLGLSYDLFTRTTTLNHYAVVQDLFSALHRNGYVVARVQMGAISPSTGRTLPDRYIEGTCPICGYGNARGDQCDNCGNQLDPIDLIDPRSKINGETPEFVETEHFFLDLPSLAGSLSAWLETRTDWRPNVLKFSENLIAELKPRAITRDIDWGVPIPLDGWRDQPMKKLYVWFDAVIGYLSAAIEWAKRSGDPEAWRLWWSDPEAQSYYFMGKDNIVFHSVIWPGILLGQNGQGDHGGVPGDLGVLNLPSEIVSSEFLTMSGSKFSTSRGQVIYVGDFIREFGPDALRYFIAVAGPENTDSDFTWEEFVRRTNFELANEWGNLVNRSISLAWKNNGGIPEPGELADVDRALLATAAESYATVGALLERSRFKQAISEAMRLVQSANRYLSETEPWKLKDDPARRDTVLHTALQVVSDANTLLTPFLPHAAQKVFEALGGEGVWAAQPEIRTVSEEGGPDYPVLMGDYANEQAVWASRPIVPGTPLVKPTPLFTKLDEELGRTGPDFARLDA</sequence>
<dbReference type="CDD" id="cd00814">
    <property type="entry name" value="MetRS_core"/>
    <property type="match status" value="1"/>
</dbReference>
<feature type="binding site" evidence="9">
    <location>
        <position position="146"/>
    </location>
    <ligand>
        <name>Zn(2+)</name>
        <dbReference type="ChEBI" id="CHEBI:29105"/>
    </ligand>
</feature>
<dbReference type="InterPro" id="IPR014729">
    <property type="entry name" value="Rossmann-like_a/b/a_fold"/>
</dbReference>
<keyword evidence="7 9" id="KW-0030">Aminoacyl-tRNA synthetase</keyword>
<feature type="short sequence motif" description="'HIGH' region" evidence="9">
    <location>
        <begin position="11"/>
        <end position="21"/>
    </location>
</feature>
<evidence type="ECO:0000256" key="7">
    <source>
        <dbReference type="ARBA" id="ARBA00023146"/>
    </source>
</evidence>
<dbReference type="Proteomes" id="UP001500767">
    <property type="component" value="Unassembled WGS sequence"/>
</dbReference>
<dbReference type="InterPro" id="IPR023458">
    <property type="entry name" value="Met-tRNA_ligase_1"/>
</dbReference>
<dbReference type="CDD" id="cd07957">
    <property type="entry name" value="Anticodon_Ia_Met"/>
    <property type="match status" value="1"/>
</dbReference>
<feature type="short sequence motif" description="'KMSKS' region" evidence="9">
    <location>
        <begin position="347"/>
        <end position="351"/>
    </location>
</feature>
<comment type="cofactor">
    <cofactor evidence="9">
        <name>Zn(2+)</name>
        <dbReference type="ChEBI" id="CHEBI:29105"/>
    </cofactor>
    <text evidence="9">Binds 1 zinc ion per subunit.</text>
</comment>
<dbReference type="InterPro" id="IPR041872">
    <property type="entry name" value="Anticodon_Met"/>
</dbReference>
<keyword evidence="3 9" id="KW-0436">Ligase</keyword>
<dbReference type="RefSeq" id="WP_204913479.1">
    <property type="nucleotide sequence ID" value="NZ_BAAAYR010000004.1"/>
</dbReference>
<dbReference type="EC" id="6.1.1.10" evidence="9"/>
<evidence type="ECO:0000259" key="10">
    <source>
        <dbReference type="Pfam" id="PF09334"/>
    </source>
</evidence>
<gene>
    <name evidence="9 12" type="primary">metG</name>
    <name evidence="12" type="ORF">GCM10022197_30620</name>
</gene>
<dbReference type="SUPFAM" id="SSF57770">
    <property type="entry name" value="Methionyl-tRNA synthetase (MetRS), Zn-domain"/>
    <property type="match status" value="1"/>
</dbReference>
<feature type="domain" description="Methionyl-tRNA synthetase anticodon-binding" evidence="11">
    <location>
        <begin position="421"/>
        <end position="523"/>
    </location>
</feature>
<name>A0ABP6XV01_9ACTN</name>
<comment type="function">
    <text evidence="1 9">Is required not only for elongation of protein synthesis but also for the initiation of all mRNA translation through initiator tRNA(fMet) aminoacylation.</text>
</comment>
<evidence type="ECO:0000259" key="11">
    <source>
        <dbReference type="Pfam" id="PF19303"/>
    </source>
</evidence>
<comment type="subcellular location">
    <subcellularLocation>
        <location evidence="9">Cytoplasm</location>
    </subcellularLocation>
</comment>
<keyword evidence="13" id="KW-1185">Reference proteome</keyword>
<accession>A0ABP6XV01</accession>
<organism evidence="12 13">
    <name type="scientific">Microlunatus spumicola</name>
    <dbReference type="NCBI Taxonomy" id="81499"/>
    <lineage>
        <taxon>Bacteria</taxon>
        <taxon>Bacillati</taxon>
        <taxon>Actinomycetota</taxon>
        <taxon>Actinomycetes</taxon>
        <taxon>Propionibacteriales</taxon>
        <taxon>Propionibacteriaceae</taxon>
        <taxon>Microlunatus</taxon>
    </lineage>
</organism>
<dbReference type="HAMAP" id="MF_00098">
    <property type="entry name" value="Met_tRNA_synth_type1"/>
    <property type="match status" value="1"/>
</dbReference>
<evidence type="ECO:0000256" key="2">
    <source>
        <dbReference type="ARBA" id="ARBA00008258"/>
    </source>
</evidence>
<dbReference type="InterPro" id="IPR029038">
    <property type="entry name" value="MetRS_Zn"/>
</dbReference>
<keyword evidence="9" id="KW-0479">Metal-binding</keyword>
<evidence type="ECO:0000313" key="13">
    <source>
        <dbReference type="Proteomes" id="UP001500767"/>
    </source>
</evidence>
<dbReference type="InterPro" id="IPR014758">
    <property type="entry name" value="Met-tRNA_synth"/>
</dbReference>
<dbReference type="EMBL" id="BAAAYR010000004">
    <property type="protein sequence ID" value="GAA3571881.1"/>
    <property type="molecule type" value="Genomic_DNA"/>
</dbReference>
<feature type="binding site" evidence="9">
    <location>
        <position position="159"/>
    </location>
    <ligand>
        <name>Zn(2+)</name>
        <dbReference type="ChEBI" id="CHEBI:29105"/>
    </ligand>
</feature>
<evidence type="ECO:0000256" key="6">
    <source>
        <dbReference type="ARBA" id="ARBA00022917"/>
    </source>
</evidence>
<dbReference type="Gene3D" id="1.10.730.10">
    <property type="entry name" value="Isoleucyl-tRNA Synthetase, Domain 1"/>
    <property type="match status" value="1"/>
</dbReference>
<evidence type="ECO:0000256" key="1">
    <source>
        <dbReference type="ARBA" id="ARBA00003314"/>
    </source>
</evidence>
<comment type="catalytic activity">
    <reaction evidence="8 9">
        <text>tRNA(Met) + L-methionine + ATP = L-methionyl-tRNA(Met) + AMP + diphosphate</text>
        <dbReference type="Rhea" id="RHEA:13481"/>
        <dbReference type="Rhea" id="RHEA-COMP:9667"/>
        <dbReference type="Rhea" id="RHEA-COMP:9698"/>
        <dbReference type="ChEBI" id="CHEBI:30616"/>
        <dbReference type="ChEBI" id="CHEBI:33019"/>
        <dbReference type="ChEBI" id="CHEBI:57844"/>
        <dbReference type="ChEBI" id="CHEBI:78442"/>
        <dbReference type="ChEBI" id="CHEBI:78530"/>
        <dbReference type="ChEBI" id="CHEBI:456215"/>
        <dbReference type="EC" id="6.1.1.10"/>
    </reaction>
</comment>
<comment type="subunit">
    <text evidence="9">Monomer.</text>
</comment>
<feature type="binding site" evidence="9">
    <location>
        <position position="156"/>
    </location>
    <ligand>
        <name>Zn(2+)</name>
        <dbReference type="ChEBI" id="CHEBI:29105"/>
    </ligand>
</feature>
<dbReference type="Gene3D" id="2.20.28.20">
    <property type="entry name" value="Methionyl-tRNA synthetase, Zn-domain"/>
    <property type="match status" value="1"/>
</dbReference>
<dbReference type="InterPro" id="IPR033911">
    <property type="entry name" value="MetRS_core"/>
</dbReference>